<dbReference type="AlphaFoldDB" id="A0AAE3DAH5"/>
<dbReference type="Gene3D" id="3.40.1440.10">
    <property type="entry name" value="GIY-YIG endonuclease"/>
    <property type="match status" value="1"/>
</dbReference>
<keyword evidence="2" id="KW-1185">Reference proteome</keyword>
<sequence>MALLHFSDILIKAGLDPAKVQLIRHAMSDKDFRACYEKNMVKEYTGEQKKDFNKGYDYWAVFISGKGTKARFYKLYRVGAAVPRCPEVMPRDYPCPKAFETPGDYYELEYSDILKEFENRLIIEWGDATRVWHQKGVTEKEIVAIQTSHNEEFVGYENVILSYENLKEVVENDVDYKLWHTALSNVKAVYLILDTKNGQQYVGSAYGNRGLLERWECYADTFHGNNKLMREVICDHPDRYQYFQFSILQIFSMSTPDDIIINAESLWKRKLGTKEYGMNAN</sequence>
<dbReference type="InterPro" id="IPR035901">
    <property type="entry name" value="GIY-YIG_endonuc_sf"/>
</dbReference>
<dbReference type="EMBL" id="JAJEPV010000072">
    <property type="protein sequence ID" value="MCC2121304.1"/>
    <property type="molecule type" value="Genomic_DNA"/>
</dbReference>
<evidence type="ECO:0000313" key="2">
    <source>
        <dbReference type="Proteomes" id="UP001197795"/>
    </source>
</evidence>
<dbReference type="CDD" id="cd10446">
    <property type="entry name" value="GIY-YIG_unchar_1"/>
    <property type="match status" value="1"/>
</dbReference>
<name>A0AAE3DAH5_9FIRM</name>
<protein>
    <submittedName>
        <fullName evidence="1">GIY-YIG nuclease family protein</fullName>
    </submittedName>
</protein>
<comment type="caution">
    <text evidence="1">The sequence shown here is derived from an EMBL/GenBank/DDBJ whole genome shotgun (WGS) entry which is preliminary data.</text>
</comment>
<dbReference type="SUPFAM" id="SSF82771">
    <property type="entry name" value="GIY-YIG endonuclease"/>
    <property type="match status" value="1"/>
</dbReference>
<reference evidence="1 2" key="1">
    <citation type="submission" date="2021-10" db="EMBL/GenBank/DDBJ databases">
        <title>Anaerobic single-cell dispensing facilitates the cultivation of human gut bacteria.</title>
        <authorList>
            <person name="Afrizal A."/>
        </authorList>
    </citation>
    <scope>NUCLEOTIDE SEQUENCE [LARGE SCALE GENOMIC DNA]</scope>
    <source>
        <strain evidence="1 2">CLA-AA-H273</strain>
    </source>
</reference>
<dbReference type="Proteomes" id="UP001197795">
    <property type="component" value="Unassembled WGS sequence"/>
</dbReference>
<organism evidence="1 2">
    <name type="scientific">Waltera acetigignens</name>
    <dbReference type="NCBI Taxonomy" id="2981769"/>
    <lineage>
        <taxon>Bacteria</taxon>
        <taxon>Bacillati</taxon>
        <taxon>Bacillota</taxon>
        <taxon>Clostridia</taxon>
        <taxon>Lachnospirales</taxon>
        <taxon>Lachnospiraceae</taxon>
        <taxon>Waltera</taxon>
    </lineage>
</organism>
<proteinExistence type="predicted"/>
<dbReference type="RefSeq" id="WP_227733997.1">
    <property type="nucleotide sequence ID" value="NZ_JAJEPV010000072.1"/>
</dbReference>
<evidence type="ECO:0000313" key="1">
    <source>
        <dbReference type="EMBL" id="MCC2121304.1"/>
    </source>
</evidence>
<gene>
    <name evidence="1" type="ORF">LKD75_17250</name>
</gene>
<accession>A0AAE3DAH5</accession>